<dbReference type="Pfam" id="PF21028">
    <property type="entry name" value="DUF1285_C"/>
    <property type="match status" value="1"/>
</dbReference>
<reference evidence="3 4" key="1">
    <citation type="submission" date="2015-06" db="EMBL/GenBank/DDBJ databases">
        <title>Genome sequence of Pseudoalteromonas peptidolytica.</title>
        <authorList>
            <person name="Xie B.-B."/>
            <person name="Rong J.-C."/>
            <person name="Qin Q.-L."/>
            <person name="Zhang Y.-Z."/>
        </authorList>
    </citation>
    <scope>NUCLEOTIDE SEQUENCE [LARGE SCALE GENOMIC DNA]</scope>
    <source>
        <strain evidence="3 4">F12-50-A1</strain>
    </source>
</reference>
<proteinExistence type="predicted"/>
<sequence length="176" mass="20079">MNKIDELIAQYVTAHAPTESWSAPSCGFSEIVIDTDGRWFHQKSEIKRASLVALFASVLSYDGTHYWLKTPAESCIVKVMAHPFVIEQWYFCEHASSLSLAPCIIAVDNIGREWPISSMFPLALERANGVDIPFLRLNYGLTARVSRNVYYQWVEILQEDKNGFYLMSAKTRFYLG</sequence>
<dbReference type="Pfam" id="PF06938">
    <property type="entry name" value="DUF1285_N"/>
    <property type="match status" value="1"/>
</dbReference>
<dbReference type="RefSeq" id="WP_147391118.1">
    <property type="nucleotide sequence ID" value="NZ_AQHF01000030.1"/>
</dbReference>
<dbReference type="Gene3D" id="2.30.270.10">
    <property type="entry name" value="duf1285 protein"/>
    <property type="match status" value="1"/>
</dbReference>
<protein>
    <recommendedName>
        <fullName evidence="5">DUF1285 domain-containing protein</fullName>
    </recommendedName>
</protein>
<dbReference type="Gene3D" id="3.10.540.10">
    <property type="entry name" value="duf1285 like domain"/>
    <property type="match status" value="1"/>
</dbReference>
<evidence type="ECO:0000313" key="4">
    <source>
        <dbReference type="Proteomes" id="UP000660708"/>
    </source>
</evidence>
<feature type="domain" description="DUF1285" evidence="1">
    <location>
        <begin position="16"/>
        <end position="79"/>
    </location>
</feature>
<dbReference type="Proteomes" id="UP000660708">
    <property type="component" value="Unassembled WGS sequence"/>
</dbReference>
<comment type="caution">
    <text evidence="3">The sequence shown here is derived from an EMBL/GenBank/DDBJ whole genome shotgun (WGS) entry which is preliminary data.</text>
</comment>
<dbReference type="AlphaFoldDB" id="A0A8I0T570"/>
<organism evidence="3 4">
    <name type="scientific">Pseudoalteromonas peptidolytica F12-50-A1</name>
    <dbReference type="NCBI Taxonomy" id="1315280"/>
    <lineage>
        <taxon>Bacteria</taxon>
        <taxon>Pseudomonadati</taxon>
        <taxon>Pseudomonadota</taxon>
        <taxon>Gammaproteobacteria</taxon>
        <taxon>Alteromonadales</taxon>
        <taxon>Pseudoalteromonadaceae</taxon>
        <taxon>Pseudoalteromonas</taxon>
    </lineage>
</organism>
<evidence type="ECO:0008006" key="5">
    <source>
        <dbReference type="Google" id="ProtNLM"/>
    </source>
</evidence>
<evidence type="ECO:0000259" key="2">
    <source>
        <dbReference type="Pfam" id="PF21028"/>
    </source>
</evidence>
<dbReference type="InterPro" id="IPR048341">
    <property type="entry name" value="DUF1285_N"/>
</dbReference>
<dbReference type="EMBL" id="AQHF01000030">
    <property type="protein sequence ID" value="MBE0348166.1"/>
    <property type="molecule type" value="Genomic_DNA"/>
</dbReference>
<name>A0A8I0T570_9GAMM</name>
<accession>A0A8I0T570</accession>
<dbReference type="InterPro" id="IPR048342">
    <property type="entry name" value="DUF1285_C"/>
</dbReference>
<evidence type="ECO:0000313" key="3">
    <source>
        <dbReference type="EMBL" id="MBE0348166.1"/>
    </source>
</evidence>
<evidence type="ECO:0000259" key="1">
    <source>
        <dbReference type="Pfam" id="PF06938"/>
    </source>
</evidence>
<gene>
    <name evidence="3" type="ORF">PPEP_a3287</name>
</gene>
<keyword evidence="4" id="KW-1185">Reference proteome</keyword>
<dbReference type="InterPro" id="IPR023361">
    <property type="entry name" value="DUF1285_beta_roll_sf"/>
</dbReference>
<feature type="domain" description="DUF1285" evidence="2">
    <location>
        <begin position="102"/>
        <end position="175"/>
    </location>
</feature>